<keyword evidence="1" id="KW-1133">Transmembrane helix</keyword>
<reference evidence="2 3" key="1">
    <citation type="submission" date="2018-09" db="EMBL/GenBank/DDBJ databases">
        <title>Zymobacter palmae IAM14233 (=T109) whole genome analysis.</title>
        <authorList>
            <person name="Yanase H."/>
        </authorList>
    </citation>
    <scope>NUCLEOTIDE SEQUENCE [LARGE SCALE GENOMIC DNA]</scope>
    <source>
        <strain evidence="2 3">IAM14233</strain>
    </source>
</reference>
<keyword evidence="1" id="KW-0472">Membrane</keyword>
<keyword evidence="3" id="KW-1185">Reference proteome</keyword>
<dbReference type="Proteomes" id="UP000267342">
    <property type="component" value="Chromosome"/>
</dbReference>
<organism evidence="2 3">
    <name type="scientific">Zymobacter palmae</name>
    <dbReference type="NCBI Taxonomy" id="33074"/>
    <lineage>
        <taxon>Bacteria</taxon>
        <taxon>Pseudomonadati</taxon>
        <taxon>Pseudomonadota</taxon>
        <taxon>Gammaproteobacteria</taxon>
        <taxon>Oceanospirillales</taxon>
        <taxon>Halomonadaceae</taxon>
        <taxon>Zymobacter group</taxon>
        <taxon>Zymobacter</taxon>
    </lineage>
</organism>
<keyword evidence="1" id="KW-0812">Transmembrane</keyword>
<dbReference type="RefSeq" id="WP_027705257.1">
    <property type="nucleotide sequence ID" value="NZ_AP018933.1"/>
</dbReference>
<sequence>MTSNTASRHSFKWALISIMLGGAMCYLLPWHSVLLSNGIYDILVNRTPIFYPLFSWLMAFPNGIIIVAPLTQLLGLYYFHQIIIMKLALDDKNRGLFRSSITLIFALVAVFFAAIVTLNLLNPHHYGYGPSSDIILIALLQLPMVAALCGPCLSIAQQGGLRSMMAALAAFLFITFALPAYRAYSLLTFNKQLAYMVLIHAAFTAINILFATLLRMSGISMRSTLYGVALVYILSHIVVLIVI</sequence>
<protein>
    <submittedName>
        <fullName evidence="2">Hypothetical ABC transporter, permease protein</fullName>
    </submittedName>
</protein>
<dbReference type="KEGG" id="zpl:ZBT109_0761"/>
<evidence type="ECO:0000313" key="3">
    <source>
        <dbReference type="Proteomes" id="UP000267342"/>
    </source>
</evidence>
<feature type="transmembrane region" description="Helical" evidence="1">
    <location>
        <begin position="193"/>
        <end position="213"/>
    </location>
</feature>
<feature type="transmembrane region" description="Helical" evidence="1">
    <location>
        <begin position="12"/>
        <end position="33"/>
    </location>
</feature>
<gene>
    <name evidence="2" type="ORF">ZBT109_0761</name>
</gene>
<feature type="transmembrane region" description="Helical" evidence="1">
    <location>
        <begin position="225"/>
        <end position="242"/>
    </location>
</feature>
<dbReference type="AlphaFoldDB" id="A0A348HD35"/>
<evidence type="ECO:0000256" key="1">
    <source>
        <dbReference type="SAM" id="Phobius"/>
    </source>
</evidence>
<feature type="transmembrane region" description="Helical" evidence="1">
    <location>
        <begin position="100"/>
        <end position="122"/>
    </location>
</feature>
<proteinExistence type="predicted"/>
<feature type="transmembrane region" description="Helical" evidence="1">
    <location>
        <begin position="53"/>
        <end position="79"/>
    </location>
</feature>
<feature type="transmembrane region" description="Helical" evidence="1">
    <location>
        <begin position="163"/>
        <end position="181"/>
    </location>
</feature>
<dbReference type="EMBL" id="AP018933">
    <property type="protein sequence ID" value="BBG29537.1"/>
    <property type="molecule type" value="Genomic_DNA"/>
</dbReference>
<feature type="transmembrane region" description="Helical" evidence="1">
    <location>
        <begin position="134"/>
        <end position="156"/>
    </location>
</feature>
<accession>A0A348HD35</accession>
<name>A0A348HD35_9GAMM</name>
<evidence type="ECO:0000313" key="2">
    <source>
        <dbReference type="EMBL" id="BBG29537.1"/>
    </source>
</evidence>